<keyword evidence="2" id="KW-1185">Reference proteome</keyword>
<accession>A0AAV3YXV4</accession>
<evidence type="ECO:0000313" key="2">
    <source>
        <dbReference type="Proteomes" id="UP000735302"/>
    </source>
</evidence>
<dbReference type="Proteomes" id="UP000735302">
    <property type="component" value="Unassembled WGS sequence"/>
</dbReference>
<proteinExistence type="predicted"/>
<reference evidence="1 2" key="1">
    <citation type="journal article" date="2021" name="Elife">
        <title>Chloroplast acquisition without the gene transfer in kleptoplastic sea slugs, Plakobranchus ocellatus.</title>
        <authorList>
            <person name="Maeda T."/>
            <person name="Takahashi S."/>
            <person name="Yoshida T."/>
            <person name="Shimamura S."/>
            <person name="Takaki Y."/>
            <person name="Nagai Y."/>
            <person name="Toyoda A."/>
            <person name="Suzuki Y."/>
            <person name="Arimoto A."/>
            <person name="Ishii H."/>
            <person name="Satoh N."/>
            <person name="Nishiyama T."/>
            <person name="Hasebe M."/>
            <person name="Maruyama T."/>
            <person name="Minagawa J."/>
            <person name="Obokata J."/>
            <person name="Shigenobu S."/>
        </authorList>
    </citation>
    <scope>NUCLEOTIDE SEQUENCE [LARGE SCALE GENOMIC DNA]</scope>
</reference>
<gene>
    <name evidence="1" type="ORF">PoB_001485600</name>
</gene>
<protein>
    <submittedName>
        <fullName evidence="1">Uncharacterized protein</fullName>
    </submittedName>
</protein>
<evidence type="ECO:0000313" key="1">
    <source>
        <dbReference type="EMBL" id="GFN88350.1"/>
    </source>
</evidence>
<sequence length="123" mass="14182">MHQESLQAILFKPDGSEKGLHEIDFGTKFVQELSKVSTGTNICAVRQRCEDMLVEALNQINKRIPHARRLFKNLLSFLQKPSSAKQRKETPVICHSNIWRQRQLKNNTGRLIFGLETEPTVLR</sequence>
<dbReference type="AlphaFoldDB" id="A0AAV3YXV4"/>
<name>A0AAV3YXV4_9GAST</name>
<comment type="caution">
    <text evidence="1">The sequence shown here is derived from an EMBL/GenBank/DDBJ whole genome shotgun (WGS) entry which is preliminary data.</text>
</comment>
<organism evidence="1 2">
    <name type="scientific">Plakobranchus ocellatus</name>
    <dbReference type="NCBI Taxonomy" id="259542"/>
    <lineage>
        <taxon>Eukaryota</taxon>
        <taxon>Metazoa</taxon>
        <taxon>Spiralia</taxon>
        <taxon>Lophotrochozoa</taxon>
        <taxon>Mollusca</taxon>
        <taxon>Gastropoda</taxon>
        <taxon>Heterobranchia</taxon>
        <taxon>Euthyneura</taxon>
        <taxon>Panpulmonata</taxon>
        <taxon>Sacoglossa</taxon>
        <taxon>Placobranchoidea</taxon>
        <taxon>Plakobranchidae</taxon>
        <taxon>Plakobranchus</taxon>
    </lineage>
</organism>
<dbReference type="EMBL" id="BLXT01001848">
    <property type="protein sequence ID" value="GFN88350.1"/>
    <property type="molecule type" value="Genomic_DNA"/>
</dbReference>